<evidence type="ECO:0000256" key="1">
    <source>
        <dbReference type="SAM" id="MobiDB-lite"/>
    </source>
</evidence>
<protein>
    <recommendedName>
        <fullName evidence="5">Lipoprotein</fullName>
    </recommendedName>
</protein>
<keyword evidence="2" id="KW-0732">Signal</keyword>
<dbReference type="RefSeq" id="WP_224037316.1">
    <property type="nucleotide sequence ID" value="NZ_AP024849.1"/>
</dbReference>
<feature type="region of interest" description="Disordered" evidence="1">
    <location>
        <begin position="25"/>
        <end position="56"/>
    </location>
</feature>
<evidence type="ECO:0000313" key="4">
    <source>
        <dbReference type="Proteomes" id="UP000824633"/>
    </source>
</evidence>
<name>A0ABM7T1G7_9CLOT</name>
<sequence>MKKLKFTGLIILFILSITAIGCKSQDKPKTAANNNTVETNRNNTENDTSKKYQNTPEAQKILEANQEEDKEKDNTKIDKSYKEVDKSTLDYNTTSSSSTYCETEDSFVGSNADIAPIDNKKYKEILKDYTYACEVNPTNVTYENAIKLAKSVLPDDIKEIRKKYDSSTTKTYIVYSSRQGNFVLGLAYPYSDTDNFIPSSDKDIVVGIDYMKEILE</sequence>
<dbReference type="EMBL" id="AP024849">
    <property type="protein sequence ID" value="BCZ45755.1"/>
    <property type="molecule type" value="Genomic_DNA"/>
</dbReference>
<keyword evidence="4" id="KW-1185">Reference proteome</keyword>
<proteinExistence type="predicted"/>
<dbReference type="Proteomes" id="UP000824633">
    <property type="component" value="Chromosome"/>
</dbReference>
<gene>
    <name evidence="3" type="ORF">psyc5s11_18220</name>
</gene>
<feature type="compositionally biased region" description="Low complexity" evidence="1">
    <location>
        <begin position="30"/>
        <end position="46"/>
    </location>
</feature>
<reference evidence="4" key="1">
    <citation type="submission" date="2021-07" db="EMBL/GenBank/DDBJ databases">
        <title>Complete genome sequencing of a Clostridium isolate.</title>
        <authorList>
            <person name="Ueki A."/>
            <person name="Tonouchi A."/>
        </authorList>
    </citation>
    <scope>NUCLEOTIDE SEQUENCE [LARGE SCALE GENOMIC DNA]</scope>
    <source>
        <strain evidence="4">C5S11</strain>
    </source>
</reference>
<organism evidence="3 4">
    <name type="scientific">Clostridium gelidum</name>
    <dbReference type="NCBI Taxonomy" id="704125"/>
    <lineage>
        <taxon>Bacteria</taxon>
        <taxon>Bacillati</taxon>
        <taxon>Bacillota</taxon>
        <taxon>Clostridia</taxon>
        <taxon>Eubacteriales</taxon>
        <taxon>Clostridiaceae</taxon>
        <taxon>Clostridium</taxon>
    </lineage>
</organism>
<evidence type="ECO:0008006" key="5">
    <source>
        <dbReference type="Google" id="ProtNLM"/>
    </source>
</evidence>
<evidence type="ECO:0000256" key="2">
    <source>
        <dbReference type="SAM" id="SignalP"/>
    </source>
</evidence>
<accession>A0ABM7T1G7</accession>
<feature type="chain" id="PRO_5045589200" description="Lipoprotein" evidence="2">
    <location>
        <begin position="20"/>
        <end position="216"/>
    </location>
</feature>
<dbReference type="PROSITE" id="PS51257">
    <property type="entry name" value="PROKAR_LIPOPROTEIN"/>
    <property type="match status" value="1"/>
</dbReference>
<feature type="signal peptide" evidence="2">
    <location>
        <begin position="1"/>
        <end position="19"/>
    </location>
</feature>
<evidence type="ECO:0000313" key="3">
    <source>
        <dbReference type="EMBL" id="BCZ45755.1"/>
    </source>
</evidence>